<reference evidence="1 2" key="2">
    <citation type="submission" date="2018-03" db="EMBL/GenBank/DDBJ databases">
        <authorList>
            <person name="Keele B.F."/>
        </authorList>
    </citation>
    <scope>NUCLEOTIDE SEQUENCE [LARGE SCALE GENOMIC DNA]</scope>
    <source>
        <strain evidence="1 2">D13</strain>
    </source>
</reference>
<reference evidence="1 2" key="1">
    <citation type="submission" date="2018-03" db="EMBL/GenBank/DDBJ databases">
        <title>Ahniella affigens gen. nov., sp. nov., a gammaproteobacterium isolated from sandy soil near a stream.</title>
        <authorList>
            <person name="Ko Y."/>
            <person name="Kim J.-H."/>
        </authorList>
    </citation>
    <scope>NUCLEOTIDE SEQUENCE [LARGE SCALE GENOMIC DNA]</scope>
    <source>
        <strain evidence="1 2">D13</strain>
    </source>
</reference>
<dbReference type="RefSeq" id="WP_106890989.1">
    <property type="nucleotide sequence ID" value="NZ_CP027860.1"/>
</dbReference>
<dbReference type="Proteomes" id="UP000241074">
    <property type="component" value="Chromosome"/>
</dbReference>
<dbReference type="OrthoDB" id="8756821at2"/>
<gene>
    <name evidence="1" type="ORF">C7S18_07590</name>
</gene>
<protein>
    <submittedName>
        <fullName evidence="1">DUF3297 domain-containing protein</fullName>
    </submittedName>
</protein>
<evidence type="ECO:0000313" key="1">
    <source>
        <dbReference type="EMBL" id="AVP97064.1"/>
    </source>
</evidence>
<organism evidence="1 2">
    <name type="scientific">Ahniella affigens</name>
    <dbReference type="NCBI Taxonomy" id="2021234"/>
    <lineage>
        <taxon>Bacteria</taxon>
        <taxon>Pseudomonadati</taxon>
        <taxon>Pseudomonadota</taxon>
        <taxon>Gammaproteobacteria</taxon>
        <taxon>Lysobacterales</taxon>
        <taxon>Rhodanobacteraceae</taxon>
        <taxon>Ahniella</taxon>
    </lineage>
</organism>
<dbReference type="InterPro" id="IPR021724">
    <property type="entry name" value="DUF3297"/>
</dbReference>
<dbReference type="AlphaFoldDB" id="A0A2P1PQF0"/>
<dbReference type="Pfam" id="PF11730">
    <property type="entry name" value="DUF3297"/>
    <property type="match status" value="1"/>
</dbReference>
<dbReference type="EMBL" id="CP027860">
    <property type="protein sequence ID" value="AVP97064.1"/>
    <property type="molecule type" value="Genomic_DNA"/>
</dbReference>
<dbReference type="KEGG" id="xba:C7S18_07590"/>
<evidence type="ECO:0000313" key="2">
    <source>
        <dbReference type="Proteomes" id="UP000241074"/>
    </source>
</evidence>
<accession>A0A2P1PQF0</accession>
<keyword evidence="2" id="KW-1185">Reference proteome</keyword>
<proteinExistence type="predicted"/>
<name>A0A2P1PQF0_9GAMM</name>
<sequence length="81" mass="9143">MSEAPPNRLSVNPKSPFYNEAALARGVGVRFKGEDRTNVEEYCVSEGWVRLAVGRALDRRGNSMTMKYFGPVEPYFRDVEA</sequence>